<organism evidence="1 2">
    <name type="scientific">phage Lak_Megaphage_RVC_JS4_GC31</name>
    <dbReference type="NCBI Taxonomy" id="3109228"/>
    <lineage>
        <taxon>Viruses</taxon>
        <taxon>Duplodnaviria</taxon>
        <taxon>Heunggongvirae</taxon>
        <taxon>Uroviricota</taxon>
        <taxon>Caudoviricetes</taxon>
        <taxon>Caudoviricetes code 15 clade</taxon>
    </lineage>
</organism>
<evidence type="ECO:0008006" key="3">
    <source>
        <dbReference type="Google" id="ProtNLM"/>
    </source>
</evidence>
<sequence>MIKFKVKKSDKFYDLAYDFLSVMKKRIEAEIQQENEEKRKNSYANLVDRITLKEAKNLIGQNRTNTTYRHKNISPASIRSYIRKQKGEN</sequence>
<reference evidence="1 2" key="1">
    <citation type="submission" date="2023-11" db="EMBL/GenBank/DDBJ databases">
        <authorList>
            <person name="Cook R."/>
            <person name="Crisci M."/>
            <person name="Pye H."/>
            <person name="Adriaenssens E."/>
            <person name="Santini J."/>
        </authorList>
    </citation>
    <scope>NUCLEOTIDE SEQUENCE [LARGE SCALE GENOMIC DNA]</scope>
    <source>
        <strain evidence="1">Lak_Megaphage_RVC_JS4_GC31</strain>
    </source>
</reference>
<protein>
    <recommendedName>
        <fullName evidence="3">DNA-binding protein</fullName>
    </recommendedName>
</protein>
<evidence type="ECO:0000313" key="2">
    <source>
        <dbReference type="Proteomes" id="UP001349343"/>
    </source>
</evidence>
<accession>A0ABZ0Z1L3</accession>
<proteinExistence type="predicted"/>
<keyword evidence="2" id="KW-1185">Reference proteome</keyword>
<dbReference type="Proteomes" id="UP001349343">
    <property type="component" value="Segment"/>
</dbReference>
<evidence type="ECO:0000313" key="1">
    <source>
        <dbReference type="EMBL" id="WQJ52919.1"/>
    </source>
</evidence>
<name>A0ABZ0Z1L3_9CAUD</name>
<dbReference type="EMBL" id="OR769222">
    <property type="protein sequence ID" value="WQJ52919.1"/>
    <property type="molecule type" value="Genomic_DNA"/>
</dbReference>